<evidence type="ECO:0000313" key="2">
    <source>
        <dbReference type="Proteomes" id="UP000324222"/>
    </source>
</evidence>
<accession>A0A5B7E544</accession>
<proteinExistence type="predicted"/>
<sequence>MCITGAGSLTSQFIFNQQTGIYDMIKRCRQHVLFRPHQEQEKLQVRCYGQEGDTGGLFEELCE</sequence>
<evidence type="ECO:0000313" key="1">
    <source>
        <dbReference type="EMBL" id="MPC27894.1"/>
    </source>
</evidence>
<dbReference type="Proteomes" id="UP000324222">
    <property type="component" value="Unassembled WGS sequence"/>
</dbReference>
<name>A0A5B7E544_PORTR</name>
<comment type="caution">
    <text evidence="1">The sequence shown here is derived from an EMBL/GenBank/DDBJ whole genome shotgun (WGS) entry which is preliminary data.</text>
</comment>
<protein>
    <submittedName>
        <fullName evidence="1">Uncharacterized protein</fullName>
    </submittedName>
</protein>
<keyword evidence="2" id="KW-1185">Reference proteome</keyword>
<gene>
    <name evidence="1" type="ORF">E2C01_021083</name>
</gene>
<dbReference type="AlphaFoldDB" id="A0A5B7E544"/>
<organism evidence="1 2">
    <name type="scientific">Portunus trituberculatus</name>
    <name type="common">Swimming crab</name>
    <name type="synonym">Neptunus trituberculatus</name>
    <dbReference type="NCBI Taxonomy" id="210409"/>
    <lineage>
        <taxon>Eukaryota</taxon>
        <taxon>Metazoa</taxon>
        <taxon>Ecdysozoa</taxon>
        <taxon>Arthropoda</taxon>
        <taxon>Crustacea</taxon>
        <taxon>Multicrustacea</taxon>
        <taxon>Malacostraca</taxon>
        <taxon>Eumalacostraca</taxon>
        <taxon>Eucarida</taxon>
        <taxon>Decapoda</taxon>
        <taxon>Pleocyemata</taxon>
        <taxon>Brachyura</taxon>
        <taxon>Eubrachyura</taxon>
        <taxon>Portunoidea</taxon>
        <taxon>Portunidae</taxon>
        <taxon>Portuninae</taxon>
        <taxon>Portunus</taxon>
    </lineage>
</organism>
<dbReference type="EMBL" id="VSRR010001822">
    <property type="protein sequence ID" value="MPC27894.1"/>
    <property type="molecule type" value="Genomic_DNA"/>
</dbReference>
<reference evidence="1 2" key="1">
    <citation type="submission" date="2019-05" db="EMBL/GenBank/DDBJ databases">
        <title>Another draft genome of Portunus trituberculatus and its Hox gene families provides insights of decapod evolution.</title>
        <authorList>
            <person name="Jeong J.-H."/>
            <person name="Song I."/>
            <person name="Kim S."/>
            <person name="Choi T."/>
            <person name="Kim D."/>
            <person name="Ryu S."/>
            <person name="Kim W."/>
        </authorList>
    </citation>
    <scope>NUCLEOTIDE SEQUENCE [LARGE SCALE GENOMIC DNA]</scope>
    <source>
        <tissue evidence="1">Muscle</tissue>
    </source>
</reference>